<reference evidence="2" key="1">
    <citation type="submission" date="2021-12" db="EMBL/GenBank/DDBJ databases">
        <authorList>
            <person name="King R."/>
        </authorList>
    </citation>
    <scope>NUCLEOTIDE SEQUENCE</scope>
</reference>
<evidence type="ECO:0000313" key="2">
    <source>
        <dbReference type="EMBL" id="CAH0552467.1"/>
    </source>
</evidence>
<name>A0A9P0AYA3_BRAAE</name>
<proteinExistence type="predicted"/>
<dbReference type="Proteomes" id="UP001154078">
    <property type="component" value="Chromosome 3"/>
</dbReference>
<dbReference type="Gene3D" id="1.20.5.1200">
    <property type="entry name" value="Alpha-tocopherol transfer"/>
    <property type="match status" value="1"/>
</dbReference>
<accession>A0A9P0AYA3</accession>
<dbReference type="InterPro" id="IPR036865">
    <property type="entry name" value="CRAL-TRIO_dom_sf"/>
</dbReference>
<keyword evidence="3" id="KW-1185">Reference proteome</keyword>
<evidence type="ECO:0000313" key="3">
    <source>
        <dbReference type="Proteomes" id="UP001154078"/>
    </source>
</evidence>
<organism evidence="2 3">
    <name type="scientific">Brassicogethes aeneus</name>
    <name type="common">Rape pollen beetle</name>
    <name type="synonym">Meligethes aeneus</name>
    <dbReference type="NCBI Taxonomy" id="1431903"/>
    <lineage>
        <taxon>Eukaryota</taxon>
        <taxon>Metazoa</taxon>
        <taxon>Ecdysozoa</taxon>
        <taxon>Arthropoda</taxon>
        <taxon>Hexapoda</taxon>
        <taxon>Insecta</taxon>
        <taxon>Pterygota</taxon>
        <taxon>Neoptera</taxon>
        <taxon>Endopterygota</taxon>
        <taxon>Coleoptera</taxon>
        <taxon>Polyphaga</taxon>
        <taxon>Cucujiformia</taxon>
        <taxon>Nitidulidae</taxon>
        <taxon>Meligethinae</taxon>
        <taxon>Brassicogethes</taxon>
    </lineage>
</organism>
<feature type="region of interest" description="Disordered" evidence="1">
    <location>
        <begin position="1"/>
        <end position="22"/>
    </location>
</feature>
<dbReference type="EMBL" id="OV121134">
    <property type="protein sequence ID" value="CAH0552467.1"/>
    <property type="molecule type" value="Genomic_DNA"/>
</dbReference>
<evidence type="ECO:0000256" key="1">
    <source>
        <dbReference type="SAM" id="MobiDB-lite"/>
    </source>
</evidence>
<sequence length="147" mass="17034">MREDISKMKKEWNEEKQGTTGIGNQEKIKNNIVITGINMDKESTRVIKKQVEELLQKEIGIEKEIQIHKSVEELFNLIPQKYWTSEYGGEAGSIPELMDKWETFIESNASYFIECDKRVCNEEHRIGDVGKNEMFGNNGTFKSINLD</sequence>
<gene>
    <name evidence="2" type="ORF">MELIAE_LOCUS4680</name>
</gene>
<dbReference type="SUPFAM" id="SSF52087">
    <property type="entry name" value="CRAL/TRIO domain"/>
    <property type="match status" value="1"/>
</dbReference>
<protein>
    <submittedName>
        <fullName evidence="2">Uncharacterized protein</fullName>
    </submittedName>
</protein>
<feature type="compositionally biased region" description="Basic and acidic residues" evidence="1">
    <location>
        <begin position="1"/>
        <end position="17"/>
    </location>
</feature>
<dbReference type="OrthoDB" id="8169913at2759"/>
<dbReference type="AlphaFoldDB" id="A0A9P0AYA3"/>